<dbReference type="SMART" id="SM00855">
    <property type="entry name" value="PGAM"/>
    <property type="match status" value="1"/>
</dbReference>
<dbReference type="CDD" id="cd07040">
    <property type="entry name" value="HP"/>
    <property type="match status" value="1"/>
</dbReference>
<dbReference type="Gene3D" id="3.40.50.1240">
    <property type="entry name" value="Phosphoglycerate mutase-like"/>
    <property type="match status" value="1"/>
</dbReference>
<evidence type="ECO:0000313" key="2">
    <source>
        <dbReference type="Proteomes" id="UP001596250"/>
    </source>
</evidence>
<dbReference type="InterPro" id="IPR013078">
    <property type="entry name" value="His_Pase_superF_clade-1"/>
</dbReference>
<reference evidence="2" key="1">
    <citation type="journal article" date="2019" name="Int. J. Syst. Evol. Microbiol.">
        <title>The Global Catalogue of Microorganisms (GCM) 10K type strain sequencing project: providing services to taxonomists for standard genome sequencing and annotation.</title>
        <authorList>
            <consortium name="The Broad Institute Genomics Platform"/>
            <consortium name="The Broad Institute Genome Sequencing Center for Infectious Disease"/>
            <person name="Wu L."/>
            <person name="Ma J."/>
        </authorList>
    </citation>
    <scope>NUCLEOTIDE SEQUENCE [LARGE SCALE GENOMIC DNA]</scope>
    <source>
        <strain evidence="2">CCM 8749</strain>
    </source>
</reference>
<name>A0ABW1IQY2_9BACL</name>
<dbReference type="InterPro" id="IPR029033">
    <property type="entry name" value="His_PPase_superfam"/>
</dbReference>
<dbReference type="Pfam" id="PF00300">
    <property type="entry name" value="His_Phos_1"/>
    <property type="match status" value="1"/>
</dbReference>
<sequence>MEIIFIRHGQGEHTLQPPASLNTVDPSLTEYGICQARQLSIRYRLTKDDLIIASPTRRTIQTALYWKDHTECPVLLHVAVGPRMFPLLPVSQAFPCDTSLSKLQLQNEFPNLRIYESAYTSWDAGINAIDEALFSQVAHQFIEWCLGWNKERIYIVSHDGTITSYRTFLGEASLTRKDFLGETGSYCIQITCDSKINRNRL</sequence>
<evidence type="ECO:0000313" key="1">
    <source>
        <dbReference type="EMBL" id="MFC5987492.1"/>
    </source>
</evidence>
<dbReference type="RefSeq" id="WP_379894885.1">
    <property type="nucleotide sequence ID" value="NZ_CBCSCT010000039.1"/>
</dbReference>
<comment type="caution">
    <text evidence="1">The sequence shown here is derived from an EMBL/GenBank/DDBJ whole genome shotgun (WGS) entry which is preliminary data.</text>
</comment>
<organism evidence="1 2">
    <name type="scientific">Marinicrinis lubricantis</name>
    <dbReference type="NCBI Taxonomy" id="2086470"/>
    <lineage>
        <taxon>Bacteria</taxon>
        <taxon>Bacillati</taxon>
        <taxon>Bacillota</taxon>
        <taxon>Bacilli</taxon>
        <taxon>Bacillales</taxon>
        <taxon>Paenibacillaceae</taxon>
    </lineage>
</organism>
<accession>A0ABW1IQY2</accession>
<dbReference type="PANTHER" id="PTHR48100">
    <property type="entry name" value="BROAD-SPECIFICITY PHOSPHATASE YOR283W-RELATED"/>
    <property type="match status" value="1"/>
</dbReference>
<dbReference type="Proteomes" id="UP001596250">
    <property type="component" value="Unassembled WGS sequence"/>
</dbReference>
<dbReference type="EMBL" id="JBHSQV010000164">
    <property type="protein sequence ID" value="MFC5987492.1"/>
    <property type="molecule type" value="Genomic_DNA"/>
</dbReference>
<dbReference type="PANTHER" id="PTHR48100:SF1">
    <property type="entry name" value="HISTIDINE PHOSPHATASE FAMILY PROTEIN-RELATED"/>
    <property type="match status" value="1"/>
</dbReference>
<dbReference type="InterPro" id="IPR050275">
    <property type="entry name" value="PGM_Phosphatase"/>
</dbReference>
<dbReference type="SUPFAM" id="SSF53254">
    <property type="entry name" value="Phosphoglycerate mutase-like"/>
    <property type="match status" value="1"/>
</dbReference>
<dbReference type="GO" id="GO:0016787">
    <property type="term" value="F:hydrolase activity"/>
    <property type="evidence" value="ECO:0007669"/>
    <property type="project" value="UniProtKB-KW"/>
</dbReference>
<keyword evidence="1" id="KW-0378">Hydrolase</keyword>
<gene>
    <name evidence="1" type="ORF">ACFPXP_13885</name>
</gene>
<protein>
    <submittedName>
        <fullName evidence="1">Histidine phosphatase family protein</fullName>
        <ecNumber evidence="1">3.1.3.-</ecNumber>
    </submittedName>
</protein>
<keyword evidence="2" id="KW-1185">Reference proteome</keyword>
<proteinExistence type="predicted"/>
<dbReference type="EC" id="3.1.3.-" evidence="1"/>